<dbReference type="PANTHER" id="PTHR43283:SF11">
    <property type="entry name" value="BETA-LACTAMASE-RELATED DOMAIN-CONTAINING PROTEIN"/>
    <property type="match status" value="1"/>
</dbReference>
<comment type="caution">
    <text evidence="4">The sequence shown here is derived from an EMBL/GenBank/DDBJ whole genome shotgun (WGS) entry which is preliminary data.</text>
</comment>
<dbReference type="Gene3D" id="3.40.710.10">
    <property type="entry name" value="DD-peptidase/beta-lactamase superfamily"/>
    <property type="match status" value="1"/>
</dbReference>
<dbReference type="PANTHER" id="PTHR43283">
    <property type="entry name" value="BETA-LACTAMASE-RELATED"/>
    <property type="match status" value="1"/>
</dbReference>
<keyword evidence="1 4" id="KW-0378">Hydrolase</keyword>
<dbReference type="Pfam" id="PF00144">
    <property type="entry name" value="Beta-lactamase"/>
    <property type="match status" value="1"/>
</dbReference>
<dbReference type="GO" id="GO:0016787">
    <property type="term" value="F:hydrolase activity"/>
    <property type="evidence" value="ECO:0007669"/>
    <property type="project" value="UniProtKB-KW"/>
</dbReference>
<accession>A0A5A9X8R7</accession>
<keyword evidence="2" id="KW-0732">Signal</keyword>
<evidence type="ECO:0000313" key="4">
    <source>
        <dbReference type="EMBL" id="KAA0888848.1"/>
    </source>
</evidence>
<organism evidence="4 5">
    <name type="scientific">Oryzomonas rubra</name>
    <dbReference type="NCBI Taxonomy" id="2509454"/>
    <lineage>
        <taxon>Bacteria</taxon>
        <taxon>Pseudomonadati</taxon>
        <taxon>Thermodesulfobacteriota</taxon>
        <taxon>Desulfuromonadia</taxon>
        <taxon>Geobacterales</taxon>
        <taxon>Geobacteraceae</taxon>
        <taxon>Oryzomonas</taxon>
    </lineage>
</organism>
<sequence length="401" mass="44028">MERFTVRILRTLLIILSLISCPPLLHASDDPMDAGRTATIDFLLEQAVSRGLIAGGVVVVGNHDGVLYRSARGGRFPTADSAPLTERTMFDIASLTKVFATTPAVMKLLETGAINLTDPLTRWFPEFEGSGREDITILNLLTHTSGLDDSAISGGAPLNEVIRMAASEKQWRLPGNRFRYADTNFILLGELVRRVTGASLDRYCHDNLYGPLAMTDTMFLPPAERIPSIAPTLGSAREYLTGIVQDEVARRLGGVAGHAGLFSSAQDLARFARMLLGGGQLDGKRIFSERVVRQMTAPYFYSNGAVVRGLGWDMDSPYSAPRGDFFSEMSFGHTGYSGSSVWIDPQRDLFVILLTNRLDYRDIRLFNQLRSDISTISVAVFSSHAKTVPPNRAKVIELLKP</sequence>
<feature type="domain" description="Beta-lactamase-related" evidence="3">
    <location>
        <begin position="46"/>
        <end position="359"/>
    </location>
</feature>
<protein>
    <submittedName>
        <fullName evidence="4">Class A beta-lactamase-related serine hydrolase</fullName>
    </submittedName>
</protein>
<evidence type="ECO:0000313" key="5">
    <source>
        <dbReference type="Proteomes" id="UP000324298"/>
    </source>
</evidence>
<dbReference type="SUPFAM" id="SSF56601">
    <property type="entry name" value="beta-lactamase/transpeptidase-like"/>
    <property type="match status" value="1"/>
</dbReference>
<gene>
    <name evidence="4" type="ORF">ET418_15840</name>
</gene>
<dbReference type="AlphaFoldDB" id="A0A5A9X8R7"/>
<dbReference type="InterPro" id="IPR001466">
    <property type="entry name" value="Beta-lactam-related"/>
</dbReference>
<dbReference type="Proteomes" id="UP000324298">
    <property type="component" value="Unassembled WGS sequence"/>
</dbReference>
<evidence type="ECO:0000256" key="2">
    <source>
        <dbReference type="SAM" id="SignalP"/>
    </source>
</evidence>
<evidence type="ECO:0000259" key="3">
    <source>
        <dbReference type="Pfam" id="PF00144"/>
    </source>
</evidence>
<dbReference type="EMBL" id="SRSD01000010">
    <property type="protein sequence ID" value="KAA0888848.1"/>
    <property type="molecule type" value="Genomic_DNA"/>
</dbReference>
<dbReference type="InterPro" id="IPR012338">
    <property type="entry name" value="Beta-lactam/transpept-like"/>
</dbReference>
<evidence type="ECO:0000256" key="1">
    <source>
        <dbReference type="ARBA" id="ARBA00022801"/>
    </source>
</evidence>
<keyword evidence="5" id="KW-1185">Reference proteome</keyword>
<reference evidence="4 5" key="1">
    <citation type="submission" date="2019-04" db="EMBL/GenBank/DDBJ databases">
        <title>Geobacter ruber sp. nov., ferric-reducing bacteria isolated from paddy soil.</title>
        <authorList>
            <person name="Xu Z."/>
            <person name="Masuda Y."/>
            <person name="Itoh H."/>
            <person name="Senoo K."/>
        </authorList>
    </citation>
    <scope>NUCLEOTIDE SEQUENCE [LARGE SCALE GENOMIC DNA]</scope>
    <source>
        <strain evidence="4 5">Red88</strain>
    </source>
</reference>
<feature type="signal peptide" evidence="2">
    <location>
        <begin position="1"/>
        <end position="27"/>
    </location>
</feature>
<dbReference type="OrthoDB" id="9808046at2"/>
<name>A0A5A9X8R7_9BACT</name>
<proteinExistence type="predicted"/>
<dbReference type="PROSITE" id="PS51257">
    <property type="entry name" value="PROKAR_LIPOPROTEIN"/>
    <property type="match status" value="1"/>
</dbReference>
<dbReference type="InterPro" id="IPR050789">
    <property type="entry name" value="Diverse_Enzym_Activities"/>
</dbReference>
<feature type="chain" id="PRO_5022908443" evidence="2">
    <location>
        <begin position="28"/>
        <end position="401"/>
    </location>
</feature>